<proteinExistence type="predicted"/>
<dbReference type="EMBL" id="SZZP01000025">
    <property type="protein sequence ID" value="TKV77243.1"/>
    <property type="molecule type" value="Genomic_DNA"/>
</dbReference>
<reference evidence="1 2" key="1">
    <citation type="submission" date="2019-05" db="EMBL/GenBank/DDBJ databases">
        <title>Draft Genome of Bradyrhizobium elkanii strain SEMIA 938, Used in Commercial Inoculants for Lupinus spp. in Brazil.</title>
        <authorList>
            <person name="Hungria M."/>
            <person name="Delamuta J.R.M."/>
            <person name="Ribeiro R.A."/>
            <person name="Nogueira M.A."/>
        </authorList>
    </citation>
    <scope>NUCLEOTIDE SEQUENCE [LARGE SCALE GENOMIC DNA]</scope>
    <source>
        <strain evidence="1 2">Semia 938</strain>
    </source>
</reference>
<accession>A0A4U6RT67</accession>
<evidence type="ECO:0000313" key="2">
    <source>
        <dbReference type="Proteomes" id="UP000305095"/>
    </source>
</evidence>
<sequence>MLRSIAVFRSSSRWFMLALHHLGGTEPGSDEVARSALPGQRCAREIVANKSGARRHATSRDAQDGGPTGAARAAIAWAYLGVDPAFSCSPFGCCLAS</sequence>
<comment type="caution">
    <text evidence="1">The sequence shown here is derived from an EMBL/GenBank/DDBJ whole genome shotgun (WGS) entry which is preliminary data.</text>
</comment>
<organism evidence="1 2">
    <name type="scientific">Bradyrhizobium elkanii</name>
    <dbReference type="NCBI Taxonomy" id="29448"/>
    <lineage>
        <taxon>Bacteria</taxon>
        <taxon>Pseudomonadati</taxon>
        <taxon>Pseudomonadota</taxon>
        <taxon>Alphaproteobacteria</taxon>
        <taxon>Hyphomicrobiales</taxon>
        <taxon>Nitrobacteraceae</taxon>
        <taxon>Bradyrhizobium</taxon>
    </lineage>
</organism>
<dbReference type="Proteomes" id="UP000305095">
    <property type="component" value="Unassembled WGS sequence"/>
</dbReference>
<dbReference type="AlphaFoldDB" id="A0A4U6RT67"/>
<name>A0A4U6RT67_BRAEL</name>
<evidence type="ECO:0000313" key="1">
    <source>
        <dbReference type="EMBL" id="TKV77243.1"/>
    </source>
</evidence>
<gene>
    <name evidence="1" type="ORF">FDV58_32430</name>
</gene>
<protein>
    <submittedName>
        <fullName evidence="1">Uncharacterized protein</fullName>
    </submittedName>
</protein>